<dbReference type="PANTHER" id="PTHR13146:SF3">
    <property type="entry name" value="EAMA DOMAIN-CONTAINING PROTEIN"/>
    <property type="match status" value="1"/>
</dbReference>
<feature type="transmembrane region" description="Helical" evidence="1">
    <location>
        <begin position="110"/>
        <end position="135"/>
    </location>
</feature>
<feature type="transmembrane region" description="Helical" evidence="1">
    <location>
        <begin position="285"/>
        <end position="302"/>
    </location>
</feature>
<feature type="transmembrane region" description="Helical" evidence="1">
    <location>
        <begin position="314"/>
        <end position="336"/>
    </location>
</feature>
<dbReference type="RefSeq" id="XP_068369553.1">
    <property type="nucleotide sequence ID" value="XM_068490827.1"/>
</dbReference>
<dbReference type="PANTHER" id="PTHR13146">
    <property type="match status" value="1"/>
</dbReference>
<dbReference type="OrthoDB" id="29773at2759"/>
<keyword evidence="1" id="KW-0472">Membrane</keyword>
<organism evidence="2 3">
    <name type="scientific">Tritrichomonas foetus</name>
    <dbReference type="NCBI Taxonomy" id="1144522"/>
    <lineage>
        <taxon>Eukaryota</taxon>
        <taxon>Metamonada</taxon>
        <taxon>Parabasalia</taxon>
        <taxon>Tritrichomonadida</taxon>
        <taxon>Tritrichomonadidae</taxon>
        <taxon>Tritrichomonas</taxon>
    </lineage>
</organism>
<dbReference type="VEuPathDB" id="TrichDB:TRFO_02666"/>
<evidence type="ECO:0000313" key="2">
    <source>
        <dbReference type="EMBL" id="OHT16417.1"/>
    </source>
</evidence>
<evidence type="ECO:0000256" key="1">
    <source>
        <dbReference type="SAM" id="Phobius"/>
    </source>
</evidence>
<reference evidence="2" key="1">
    <citation type="submission" date="2016-10" db="EMBL/GenBank/DDBJ databases">
        <authorList>
            <person name="Benchimol M."/>
            <person name="Almeida L.G."/>
            <person name="Vasconcelos A.T."/>
            <person name="Perreira-Neves A."/>
            <person name="Rosa I.A."/>
            <person name="Tasca T."/>
            <person name="Bogo M.R."/>
            <person name="de Souza W."/>
        </authorList>
    </citation>
    <scope>NUCLEOTIDE SEQUENCE [LARGE SCALE GENOMIC DNA]</scope>
    <source>
        <strain evidence="2">K</strain>
    </source>
</reference>
<comment type="caution">
    <text evidence="2">The sequence shown here is derived from an EMBL/GenBank/DDBJ whole genome shotgun (WGS) entry which is preliminary data.</text>
</comment>
<name>A0A1J4KYU3_9EUKA</name>
<keyword evidence="3" id="KW-1185">Reference proteome</keyword>
<protein>
    <recommendedName>
        <fullName evidence="4">Integral membrane protein</fullName>
    </recommendedName>
</protein>
<dbReference type="SUPFAM" id="SSF103481">
    <property type="entry name" value="Multidrug resistance efflux transporter EmrE"/>
    <property type="match status" value="1"/>
</dbReference>
<proteinExistence type="predicted"/>
<dbReference type="GeneID" id="94825531"/>
<dbReference type="InterPro" id="IPR037185">
    <property type="entry name" value="EmrE-like"/>
</dbReference>
<accession>A0A1J4KYU3</accession>
<feature type="transmembrane region" description="Helical" evidence="1">
    <location>
        <begin position="199"/>
        <end position="221"/>
    </location>
</feature>
<dbReference type="EMBL" id="MLAK01000111">
    <property type="protein sequence ID" value="OHT16417.1"/>
    <property type="molecule type" value="Genomic_DNA"/>
</dbReference>
<feature type="transmembrane region" description="Helical" evidence="1">
    <location>
        <begin position="233"/>
        <end position="255"/>
    </location>
</feature>
<keyword evidence="1" id="KW-1133">Transmembrane helix</keyword>
<evidence type="ECO:0000313" key="3">
    <source>
        <dbReference type="Proteomes" id="UP000179807"/>
    </source>
</evidence>
<dbReference type="GO" id="GO:0016020">
    <property type="term" value="C:membrane"/>
    <property type="evidence" value="ECO:0007669"/>
    <property type="project" value="TreeGrafter"/>
</dbReference>
<dbReference type="Proteomes" id="UP000179807">
    <property type="component" value="Unassembled WGS sequence"/>
</dbReference>
<feature type="transmembrane region" description="Helical" evidence="1">
    <location>
        <begin position="356"/>
        <end position="375"/>
    </location>
</feature>
<keyword evidence="1" id="KW-0812">Transmembrane</keyword>
<feature type="transmembrane region" description="Helical" evidence="1">
    <location>
        <begin position="12"/>
        <end position="33"/>
    </location>
</feature>
<feature type="transmembrane region" description="Helical" evidence="1">
    <location>
        <begin position="166"/>
        <end position="187"/>
    </location>
</feature>
<gene>
    <name evidence="2" type="ORF">TRFO_02666</name>
</gene>
<dbReference type="AlphaFoldDB" id="A0A1J4KYU3"/>
<feature type="transmembrane region" description="Helical" evidence="1">
    <location>
        <begin position="141"/>
        <end position="159"/>
    </location>
</feature>
<evidence type="ECO:0008006" key="4">
    <source>
        <dbReference type="Google" id="ProtNLM"/>
    </source>
</evidence>
<sequence length="401" mass="44744">MPAAEVPKWEKGVAIFGMLFFGTCTVVVQKFLFEQKSVGLEKYGLEPHKFSKPWFQTNSMFIGMLLALVVYEVQRCRNKSKAKKASTSSELLSYGDTAGQVEADKNHKKLYFVVAAPACCDLLATSLMNIGLLYIQASVWQMLRGSMVLFSSLFCAFILKRPHYSYMWWSVLLVTIALAIVGCSSVASTGVGKAGVSQGQVILAICLTVGSQLIQASQIVVEDFLMHDMTASPILIVGLEGLWGTIITCLVFLPITQFTGNVSNEGNGVHEDTIDTLVMIKNSPVLVGFVILYVFVILFYNVTGMFVTNITSAVFRTILEGLRTLCIWIVQLIIYYSIRNSDYGHKHPSLGEELSIWSLMQLSGFLLLFTGMLMYNRIIELPFFKYPERTQFQVEPLVENE</sequence>
<feature type="transmembrane region" description="Helical" evidence="1">
    <location>
        <begin position="53"/>
        <end position="73"/>
    </location>
</feature>